<name>S8DVJ6_FOMSC</name>
<dbReference type="EMBL" id="KE504213">
    <property type="protein sequence ID" value="EPS95188.1"/>
    <property type="molecule type" value="Genomic_DNA"/>
</dbReference>
<dbReference type="Gene3D" id="3.80.10.10">
    <property type="entry name" value="Ribonuclease Inhibitor"/>
    <property type="match status" value="1"/>
</dbReference>
<proteinExistence type="predicted"/>
<evidence type="ECO:0008006" key="3">
    <source>
        <dbReference type="Google" id="ProtNLM"/>
    </source>
</evidence>
<dbReference type="InParanoid" id="S8DVJ6"/>
<keyword evidence="2" id="KW-1185">Reference proteome</keyword>
<protein>
    <recommendedName>
        <fullName evidence="3">F-box domain-containing protein</fullName>
    </recommendedName>
</protein>
<dbReference type="AlphaFoldDB" id="S8DVJ6"/>
<dbReference type="InterPro" id="IPR032675">
    <property type="entry name" value="LRR_dom_sf"/>
</dbReference>
<dbReference type="eggNOG" id="ENOG502RC81">
    <property type="taxonomic scope" value="Eukaryota"/>
</dbReference>
<reference evidence="1 2" key="1">
    <citation type="journal article" date="2012" name="Science">
        <title>The Paleozoic origin of enzymatic lignin decomposition reconstructed from 31 fungal genomes.</title>
        <authorList>
            <person name="Floudas D."/>
            <person name="Binder M."/>
            <person name="Riley R."/>
            <person name="Barry K."/>
            <person name="Blanchette R.A."/>
            <person name="Henrissat B."/>
            <person name="Martinez A.T."/>
            <person name="Otillar R."/>
            <person name="Spatafora J.W."/>
            <person name="Yadav J.S."/>
            <person name="Aerts A."/>
            <person name="Benoit I."/>
            <person name="Boyd A."/>
            <person name="Carlson A."/>
            <person name="Copeland A."/>
            <person name="Coutinho P.M."/>
            <person name="de Vries R.P."/>
            <person name="Ferreira P."/>
            <person name="Findley K."/>
            <person name="Foster B."/>
            <person name="Gaskell J."/>
            <person name="Glotzer D."/>
            <person name="Gorecki P."/>
            <person name="Heitman J."/>
            <person name="Hesse C."/>
            <person name="Hori C."/>
            <person name="Igarashi K."/>
            <person name="Jurgens J.A."/>
            <person name="Kallen N."/>
            <person name="Kersten P."/>
            <person name="Kohler A."/>
            <person name="Kuees U."/>
            <person name="Kumar T.K.A."/>
            <person name="Kuo A."/>
            <person name="LaButti K."/>
            <person name="Larrondo L.F."/>
            <person name="Lindquist E."/>
            <person name="Ling A."/>
            <person name="Lombard V."/>
            <person name="Lucas S."/>
            <person name="Lundell T."/>
            <person name="Martin R."/>
            <person name="McLaughlin D.J."/>
            <person name="Morgenstern I."/>
            <person name="Morin E."/>
            <person name="Murat C."/>
            <person name="Nagy L.G."/>
            <person name="Nolan M."/>
            <person name="Ohm R.A."/>
            <person name="Patyshakuliyeva A."/>
            <person name="Rokas A."/>
            <person name="Ruiz-Duenas F.J."/>
            <person name="Sabat G."/>
            <person name="Salamov A."/>
            <person name="Samejima M."/>
            <person name="Schmutz J."/>
            <person name="Slot J.C."/>
            <person name="St John F."/>
            <person name="Stenlid J."/>
            <person name="Sun H."/>
            <person name="Sun S."/>
            <person name="Syed K."/>
            <person name="Tsang A."/>
            <person name="Wiebenga A."/>
            <person name="Young D."/>
            <person name="Pisabarro A."/>
            <person name="Eastwood D.C."/>
            <person name="Martin F."/>
            <person name="Cullen D."/>
            <person name="Grigoriev I.V."/>
            <person name="Hibbett D.S."/>
        </authorList>
    </citation>
    <scope>NUCLEOTIDE SEQUENCE</scope>
    <source>
        <strain evidence="2">FP-58527</strain>
    </source>
</reference>
<dbReference type="Proteomes" id="UP000015241">
    <property type="component" value="Unassembled WGS sequence"/>
</dbReference>
<dbReference type="OrthoDB" id="2799179at2759"/>
<organism evidence="1 2">
    <name type="scientific">Fomitopsis schrenkii</name>
    <name type="common">Brown rot fungus</name>
    <dbReference type="NCBI Taxonomy" id="2126942"/>
    <lineage>
        <taxon>Eukaryota</taxon>
        <taxon>Fungi</taxon>
        <taxon>Dikarya</taxon>
        <taxon>Basidiomycota</taxon>
        <taxon>Agaricomycotina</taxon>
        <taxon>Agaricomycetes</taxon>
        <taxon>Polyporales</taxon>
        <taxon>Fomitopsis</taxon>
    </lineage>
</organism>
<evidence type="ECO:0000313" key="2">
    <source>
        <dbReference type="Proteomes" id="UP000015241"/>
    </source>
</evidence>
<gene>
    <name evidence="1" type="ORF">FOMPIDRAFT_1062863</name>
</gene>
<accession>S8DVJ6</accession>
<dbReference type="HOGENOM" id="CLU_049623_1_0_1"/>
<sequence length="436" mass="49808">MVLDRSNLLASLNEDVFDHILEGLRVRDLSSLSSTCTWLREACMPFVFNYVHICVREPIQIEHAPFFLPASAKPYVRSLALLDECWDQQCGGRPRPKYLYTDDFLLCGAYPGAALAERLQELPRCRSVKMHKNNDLKHGLSWDTLLSVLSVPHLRKFELRFQCFCPALRPGEELSVDSLAPLTAFRYKMEYPRDIWFFPSEVAALEAVLGKLCDTLEELVLPSEPAPMSTLATLSWPRLREFVVRGSPSTWGALPAPLVLLFSAMRGLRAISFKINPLDNALPPAVWPRGFVHSFPWPELERLMVSYPDPSDELWDHLPPTLRALSLRCWPHVSSQRRFAFLGRMHPPRFGLVPTSSDLLSILRHCEALSLDHLEIEYRVDDEDEALLRYVVTTFPHLTSLAVLRYRRNPPIPEECGPCIRRHSLRLLDSVVSNCT</sequence>
<evidence type="ECO:0000313" key="1">
    <source>
        <dbReference type="EMBL" id="EPS95188.1"/>
    </source>
</evidence>